<name>A0A336LZ01_CULSO</name>
<dbReference type="GO" id="GO:0019899">
    <property type="term" value="F:enzyme binding"/>
    <property type="evidence" value="ECO:0007669"/>
    <property type="project" value="UniProtKB-ARBA"/>
</dbReference>
<dbReference type="Pfam" id="PF00069">
    <property type="entry name" value="Pkinase"/>
    <property type="match status" value="1"/>
</dbReference>
<keyword evidence="4 7" id="KW-0547">Nucleotide-binding</keyword>
<sequence length="279" mass="32440">MSSSCDAVEIFPDSIEFKECLGVGTYGTVYKALYNEMLVAVKKNKEGSEKQYFREKTGLMQVNHENIIKLLGFNDSHRYLIIELCEDNLHNIIHNRKHDIDITWNYALTWARDCAKAIAYLHGFQPKPLLHRDLKPGNVLLTNEMKIVKLTDFGTVREEEDEMTSEIGTASYIAPEVCQGDGYAEYTTKCDVFSWSIMLWEILCRKQPFEKLENVAIYFVKIEYQHRPRELKNCPDSIKILMEQCWETDPDKRPNMNEVVEQMEKICEFNASDDVVNVD</sequence>
<evidence type="ECO:0000256" key="1">
    <source>
        <dbReference type="ARBA" id="ARBA00006529"/>
    </source>
</evidence>
<evidence type="ECO:0000313" key="10">
    <source>
        <dbReference type="EMBL" id="SSX23306.1"/>
    </source>
</evidence>
<dbReference type="InterPro" id="IPR017441">
    <property type="entry name" value="Protein_kinase_ATP_BS"/>
</dbReference>
<organism evidence="10">
    <name type="scientific">Culicoides sonorensis</name>
    <name type="common">Biting midge</name>
    <dbReference type="NCBI Taxonomy" id="179676"/>
    <lineage>
        <taxon>Eukaryota</taxon>
        <taxon>Metazoa</taxon>
        <taxon>Ecdysozoa</taxon>
        <taxon>Arthropoda</taxon>
        <taxon>Hexapoda</taxon>
        <taxon>Insecta</taxon>
        <taxon>Pterygota</taxon>
        <taxon>Neoptera</taxon>
        <taxon>Endopterygota</taxon>
        <taxon>Diptera</taxon>
        <taxon>Nematocera</taxon>
        <taxon>Chironomoidea</taxon>
        <taxon>Ceratopogonidae</taxon>
        <taxon>Ceratopogoninae</taxon>
        <taxon>Culicoides</taxon>
        <taxon>Monoculicoides</taxon>
    </lineage>
</organism>
<dbReference type="GO" id="GO:0006955">
    <property type="term" value="P:immune response"/>
    <property type="evidence" value="ECO:0007669"/>
    <property type="project" value="TreeGrafter"/>
</dbReference>
<dbReference type="Gene3D" id="3.30.200.20">
    <property type="entry name" value="Phosphorylase Kinase, domain 1"/>
    <property type="match status" value="1"/>
</dbReference>
<dbReference type="InterPro" id="IPR000719">
    <property type="entry name" value="Prot_kinase_dom"/>
</dbReference>
<feature type="domain" description="Protein kinase" evidence="9">
    <location>
        <begin position="15"/>
        <end position="266"/>
    </location>
</feature>
<proteinExistence type="inferred from homology"/>
<dbReference type="PANTHER" id="PTHR46716:SF1">
    <property type="entry name" value="MITOGEN-ACTIVATED PROTEIN KINASE KINASE KINASE 7"/>
    <property type="match status" value="1"/>
</dbReference>
<dbReference type="InterPro" id="IPR011009">
    <property type="entry name" value="Kinase-like_dom_sf"/>
</dbReference>
<evidence type="ECO:0000256" key="2">
    <source>
        <dbReference type="ARBA" id="ARBA00022527"/>
    </source>
</evidence>
<evidence type="ECO:0000256" key="5">
    <source>
        <dbReference type="ARBA" id="ARBA00022777"/>
    </source>
</evidence>
<evidence type="ECO:0000256" key="3">
    <source>
        <dbReference type="ARBA" id="ARBA00022679"/>
    </source>
</evidence>
<gene>
    <name evidence="10" type="primary">CSON008728</name>
</gene>
<evidence type="ECO:0000259" key="9">
    <source>
        <dbReference type="PROSITE" id="PS50011"/>
    </source>
</evidence>
<dbReference type="GO" id="GO:0005524">
    <property type="term" value="F:ATP binding"/>
    <property type="evidence" value="ECO:0007669"/>
    <property type="project" value="UniProtKB-UniRule"/>
</dbReference>
<keyword evidence="6 7" id="KW-0067">ATP-binding</keyword>
<dbReference type="EMBL" id="UFQT01000332">
    <property type="protein sequence ID" value="SSX23306.1"/>
    <property type="molecule type" value="Genomic_DNA"/>
</dbReference>
<keyword evidence="2 8" id="KW-0723">Serine/threonine-protein kinase</keyword>
<keyword evidence="3" id="KW-0808">Transferase</keyword>
<evidence type="ECO:0000256" key="4">
    <source>
        <dbReference type="ARBA" id="ARBA00022741"/>
    </source>
</evidence>
<dbReference type="GO" id="GO:0004709">
    <property type="term" value="F:MAP kinase kinase kinase activity"/>
    <property type="evidence" value="ECO:0007669"/>
    <property type="project" value="TreeGrafter"/>
</dbReference>
<dbReference type="PROSITE" id="PS00108">
    <property type="entry name" value="PROTEIN_KINASE_ST"/>
    <property type="match status" value="1"/>
</dbReference>
<dbReference type="GO" id="GO:0007254">
    <property type="term" value="P:JNK cascade"/>
    <property type="evidence" value="ECO:0007669"/>
    <property type="project" value="TreeGrafter"/>
</dbReference>
<dbReference type="Gene3D" id="1.10.510.10">
    <property type="entry name" value="Transferase(Phosphotransferase) domain 1"/>
    <property type="match status" value="1"/>
</dbReference>
<dbReference type="SMART" id="SM00220">
    <property type="entry name" value="S_TKc"/>
    <property type="match status" value="1"/>
</dbReference>
<protein>
    <submittedName>
        <fullName evidence="10">CSON008728 protein</fullName>
    </submittedName>
</protein>
<reference evidence="10" key="1">
    <citation type="submission" date="2018-07" db="EMBL/GenBank/DDBJ databases">
        <authorList>
            <person name="Quirk P.G."/>
            <person name="Krulwich T.A."/>
        </authorList>
    </citation>
    <scope>NUCLEOTIDE SEQUENCE</scope>
</reference>
<evidence type="ECO:0000256" key="7">
    <source>
        <dbReference type="PROSITE-ProRule" id="PRU10141"/>
    </source>
</evidence>
<dbReference type="PROSITE" id="PS00107">
    <property type="entry name" value="PROTEIN_KINASE_ATP"/>
    <property type="match status" value="1"/>
</dbReference>
<dbReference type="VEuPathDB" id="VectorBase:CSON008728"/>
<feature type="binding site" evidence="7">
    <location>
        <position position="43"/>
    </location>
    <ligand>
        <name>ATP</name>
        <dbReference type="ChEBI" id="CHEBI:30616"/>
    </ligand>
</feature>
<dbReference type="InterPro" id="IPR008271">
    <property type="entry name" value="Ser/Thr_kinase_AS"/>
</dbReference>
<accession>A0A336LZ01</accession>
<dbReference type="PROSITE" id="PS50011">
    <property type="entry name" value="PROTEIN_KINASE_DOM"/>
    <property type="match status" value="1"/>
</dbReference>
<dbReference type="PIRSF" id="PIRSF000654">
    <property type="entry name" value="Integrin-linked_kinase"/>
    <property type="match status" value="1"/>
</dbReference>
<dbReference type="AlphaFoldDB" id="A0A336LZ01"/>
<dbReference type="PANTHER" id="PTHR46716">
    <property type="entry name" value="MITOGEN-ACTIVATED PROTEIN KINASE KINASE KINASE 7"/>
    <property type="match status" value="1"/>
</dbReference>
<dbReference type="SUPFAM" id="SSF56112">
    <property type="entry name" value="Protein kinase-like (PK-like)"/>
    <property type="match status" value="1"/>
</dbReference>
<evidence type="ECO:0000256" key="6">
    <source>
        <dbReference type="ARBA" id="ARBA00022840"/>
    </source>
</evidence>
<evidence type="ECO:0000256" key="8">
    <source>
        <dbReference type="RuleBase" id="RU000304"/>
    </source>
</evidence>
<dbReference type="GO" id="GO:0043123">
    <property type="term" value="P:positive regulation of canonical NF-kappaB signal transduction"/>
    <property type="evidence" value="ECO:0007669"/>
    <property type="project" value="TreeGrafter"/>
</dbReference>
<comment type="similarity">
    <text evidence="1">Belongs to the protein kinase superfamily. STE Ser/Thr protein kinase family. MAP kinase kinase kinase subfamily.</text>
</comment>
<dbReference type="OMA" id="MPSTVCC"/>
<keyword evidence="5" id="KW-0418">Kinase</keyword>